<accession>A0A8S1KDV5</accession>
<evidence type="ECO:0000313" key="2">
    <source>
        <dbReference type="Proteomes" id="UP000688137"/>
    </source>
</evidence>
<dbReference type="AlphaFoldDB" id="A0A8S1KDV5"/>
<keyword evidence="2" id="KW-1185">Reference proteome</keyword>
<dbReference type="EMBL" id="CAJJDM010000017">
    <property type="protein sequence ID" value="CAD8052867.1"/>
    <property type="molecule type" value="Genomic_DNA"/>
</dbReference>
<name>A0A8S1KDV5_PARPR</name>
<sequence length="173" mass="20660">MYKYITVLIIRIAEHQLLFSKLIKIIKQFQNICHKQIQEQKKELLQRLLMEFGFTNLMKQIAQTIIVTESQADRQIHAMIRKQKKNQKKYPGYVDAQPSDVEKYTKIWMKQLQEKYDNLAGVYYAAQQKVYEVQIVMEGNIHNIIKNWIQFDNLDEKAENLIKYIKIVPIIVT</sequence>
<evidence type="ECO:0000313" key="1">
    <source>
        <dbReference type="EMBL" id="CAD8052867.1"/>
    </source>
</evidence>
<dbReference type="Proteomes" id="UP000688137">
    <property type="component" value="Unassembled WGS sequence"/>
</dbReference>
<gene>
    <name evidence="1" type="ORF">PPRIM_AZ9-3.1.T0200041</name>
</gene>
<comment type="caution">
    <text evidence="1">The sequence shown here is derived from an EMBL/GenBank/DDBJ whole genome shotgun (WGS) entry which is preliminary data.</text>
</comment>
<protein>
    <submittedName>
        <fullName evidence="1">Uncharacterized protein</fullName>
    </submittedName>
</protein>
<organism evidence="1 2">
    <name type="scientific">Paramecium primaurelia</name>
    <dbReference type="NCBI Taxonomy" id="5886"/>
    <lineage>
        <taxon>Eukaryota</taxon>
        <taxon>Sar</taxon>
        <taxon>Alveolata</taxon>
        <taxon>Ciliophora</taxon>
        <taxon>Intramacronucleata</taxon>
        <taxon>Oligohymenophorea</taxon>
        <taxon>Peniculida</taxon>
        <taxon>Parameciidae</taxon>
        <taxon>Paramecium</taxon>
    </lineage>
</organism>
<reference evidence="1" key="1">
    <citation type="submission" date="2021-01" db="EMBL/GenBank/DDBJ databases">
        <authorList>
            <consortium name="Genoscope - CEA"/>
            <person name="William W."/>
        </authorList>
    </citation>
    <scope>NUCLEOTIDE SEQUENCE</scope>
</reference>
<proteinExistence type="predicted"/>